<gene>
    <name evidence="1" type="ORF">HPP92_003888</name>
</gene>
<dbReference type="SUPFAM" id="SSF101148">
    <property type="entry name" value="Plant invertase/pectin methylesterase inhibitor"/>
    <property type="match status" value="1"/>
</dbReference>
<protein>
    <submittedName>
        <fullName evidence="1">Uncharacterized protein</fullName>
    </submittedName>
</protein>
<reference evidence="1 2" key="1">
    <citation type="journal article" date="2020" name="Nat. Food">
        <title>A phased Vanilla planifolia genome enables genetic improvement of flavour and production.</title>
        <authorList>
            <person name="Hasing T."/>
            <person name="Tang H."/>
            <person name="Brym M."/>
            <person name="Khazi F."/>
            <person name="Huang T."/>
            <person name="Chambers A.H."/>
        </authorList>
    </citation>
    <scope>NUCLEOTIDE SEQUENCE [LARGE SCALE GENOMIC DNA]</scope>
    <source>
        <tissue evidence="1">Leaf</tissue>
    </source>
</reference>
<organism evidence="1 2">
    <name type="scientific">Vanilla planifolia</name>
    <name type="common">Vanilla</name>
    <dbReference type="NCBI Taxonomy" id="51239"/>
    <lineage>
        <taxon>Eukaryota</taxon>
        <taxon>Viridiplantae</taxon>
        <taxon>Streptophyta</taxon>
        <taxon>Embryophyta</taxon>
        <taxon>Tracheophyta</taxon>
        <taxon>Spermatophyta</taxon>
        <taxon>Magnoliopsida</taxon>
        <taxon>Liliopsida</taxon>
        <taxon>Asparagales</taxon>
        <taxon>Orchidaceae</taxon>
        <taxon>Vanilloideae</taxon>
        <taxon>Vanilleae</taxon>
        <taxon>Vanilla</taxon>
    </lineage>
</organism>
<dbReference type="InterPro" id="IPR035513">
    <property type="entry name" value="Invertase/methylesterase_inhib"/>
</dbReference>
<evidence type="ECO:0000313" key="1">
    <source>
        <dbReference type="EMBL" id="KAG0503816.1"/>
    </source>
</evidence>
<sequence length="272" mass="30191">MRSNPVLPTVTIPANPKPISSKAYSSANRWRRFPFSVRAIAAPEPPWVVPSQPIEIAHQSLSFYSTDRIPISLRLVQLKKKSLARRHRPENPSVLGPIGGAVWSLICLLEELHRSSVSVADARTHLNSALPNRDTCLQGLVRSHGPQEADLVAAWYAAYKYVSNALSLVSYAGGNVHRRRLLVARGFPRCLGWRVRRLFGERRLHFLDGCHSGGGREWELHDGGRCGGICAKQQRGAHGIMVRAGVYDENVEIAGYKTIIAFLREGSDVTFK</sequence>
<name>A0A835VP26_VANPL</name>
<dbReference type="AlphaFoldDB" id="A0A835VP26"/>
<proteinExistence type="predicted"/>
<dbReference type="EMBL" id="JADCNM010000001">
    <property type="protein sequence ID" value="KAG0503816.1"/>
    <property type="molecule type" value="Genomic_DNA"/>
</dbReference>
<evidence type="ECO:0000313" key="2">
    <source>
        <dbReference type="Proteomes" id="UP000639772"/>
    </source>
</evidence>
<dbReference type="Gene3D" id="1.20.140.40">
    <property type="entry name" value="Invertase/pectin methylesterase inhibitor family protein"/>
    <property type="match status" value="1"/>
</dbReference>
<dbReference type="Proteomes" id="UP000639772">
    <property type="component" value="Chromosome 1"/>
</dbReference>
<comment type="caution">
    <text evidence="1">The sequence shown here is derived from an EMBL/GenBank/DDBJ whole genome shotgun (WGS) entry which is preliminary data.</text>
</comment>
<accession>A0A835VP26</accession>